<accession>A0ACD3YUE1</accession>
<name>A0ACD3YUE1_FUSSC</name>
<protein>
    <submittedName>
        <fullName evidence="1">Uncharacterized protein</fullName>
    </submittedName>
</protein>
<evidence type="ECO:0000313" key="1">
    <source>
        <dbReference type="EMBL" id="UPK92592.1"/>
    </source>
</evidence>
<keyword evidence="2" id="KW-1185">Reference proteome</keyword>
<dbReference type="Proteomes" id="UP000830768">
    <property type="component" value="Chromosome 3"/>
</dbReference>
<sequence length="224" mass="25811">MPVAVTVSTAHEAMETISRARADPHFQHILRYVRGRVSEPCIEVTERLLCIAINLLPLAQVDFDKPEEAFFFAYYHHQLSRNGRRPHINDIIRGFEFRWDDVMSRLASLAHLERPTRQAADPTLLSRHSIDFECIFEHVVKHTSEPRIAVTRRNVSLALGYIEAEHVDHENPVKIFLFEISWRHMAENGCPPSPEWIASAFNYIWDDDMTAIALVACLPNPAEF</sequence>
<gene>
    <name evidence="1" type="ORF">LCI18_003527</name>
</gene>
<reference evidence="1" key="1">
    <citation type="submission" date="2021-11" db="EMBL/GenBank/DDBJ databases">
        <title>Fusarium solani-melongenae Genome sequencing and assembly.</title>
        <authorList>
            <person name="Xie S."/>
            <person name="Huang L."/>
            <person name="Zhang X."/>
        </authorList>
    </citation>
    <scope>NUCLEOTIDE SEQUENCE</scope>
    <source>
        <strain evidence="1">CRI 24-3</strain>
    </source>
</reference>
<proteinExistence type="predicted"/>
<evidence type="ECO:0000313" key="2">
    <source>
        <dbReference type="Proteomes" id="UP000830768"/>
    </source>
</evidence>
<dbReference type="EMBL" id="CP090032">
    <property type="protein sequence ID" value="UPK92592.1"/>
    <property type="molecule type" value="Genomic_DNA"/>
</dbReference>
<organism evidence="1 2">
    <name type="scientific">Fusarium solani subsp. cucurbitae</name>
    <name type="common">Neocosmosporum cucurbitae</name>
    <dbReference type="NCBI Taxonomy" id="2747967"/>
    <lineage>
        <taxon>Eukaryota</taxon>
        <taxon>Fungi</taxon>
        <taxon>Dikarya</taxon>
        <taxon>Ascomycota</taxon>
        <taxon>Pezizomycotina</taxon>
        <taxon>Sordariomycetes</taxon>
        <taxon>Hypocreomycetidae</taxon>
        <taxon>Hypocreales</taxon>
        <taxon>Nectriaceae</taxon>
        <taxon>Fusarium</taxon>
        <taxon>Fusarium solani species complex</taxon>
    </lineage>
</organism>